<feature type="domain" description="Methyltransferase type 12" evidence="6">
    <location>
        <begin position="91"/>
        <end position="191"/>
    </location>
</feature>
<evidence type="ECO:0000259" key="6">
    <source>
        <dbReference type="Pfam" id="PF08242"/>
    </source>
</evidence>
<dbReference type="GO" id="GO:0016757">
    <property type="term" value="F:glycosyltransferase activity"/>
    <property type="evidence" value="ECO:0007669"/>
    <property type="project" value="UniProtKB-KW"/>
</dbReference>
<evidence type="ECO:0000313" key="8">
    <source>
        <dbReference type="Proteomes" id="UP000184485"/>
    </source>
</evidence>
<organism evidence="7 8">
    <name type="scientific">Kaistia soli DSM 19436</name>
    <dbReference type="NCBI Taxonomy" id="1122133"/>
    <lineage>
        <taxon>Bacteria</taxon>
        <taxon>Pseudomonadati</taxon>
        <taxon>Pseudomonadota</taxon>
        <taxon>Alphaproteobacteria</taxon>
        <taxon>Hyphomicrobiales</taxon>
        <taxon>Kaistiaceae</taxon>
        <taxon>Kaistia</taxon>
    </lineage>
</organism>
<gene>
    <name evidence="7" type="ORF">SAMN02745157_1964</name>
</gene>
<evidence type="ECO:0000256" key="2">
    <source>
        <dbReference type="ARBA" id="ARBA00022676"/>
    </source>
</evidence>
<dbReference type="InterPro" id="IPR029063">
    <property type="entry name" value="SAM-dependent_MTases_sf"/>
</dbReference>
<reference evidence="7 8" key="1">
    <citation type="submission" date="2016-11" db="EMBL/GenBank/DDBJ databases">
        <authorList>
            <person name="Jaros S."/>
            <person name="Januszkiewicz K."/>
            <person name="Wedrychowicz H."/>
        </authorList>
    </citation>
    <scope>NUCLEOTIDE SEQUENCE [LARGE SCALE GENOMIC DNA]</scope>
    <source>
        <strain evidence="7 8">DSM 19436</strain>
    </source>
</reference>
<dbReference type="InterPro" id="IPR013217">
    <property type="entry name" value="Methyltransf_12"/>
</dbReference>
<protein>
    <submittedName>
        <fullName evidence="7">Methyltransferase domain-containing protein</fullName>
    </submittedName>
</protein>
<evidence type="ECO:0000256" key="1">
    <source>
        <dbReference type="ARBA" id="ARBA00009481"/>
    </source>
</evidence>
<dbReference type="Proteomes" id="UP000184485">
    <property type="component" value="Unassembled WGS sequence"/>
</dbReference>
<proteinExistence type="inferred from homology"/>
<dbReference type="Gene3D" id="3.40.50.2000">
    <property type="entry name" value="Glycogen Phosphorylase B"/>
    <property type="match status" value="1"/>
</dbReference>
<accession>A0A1M5A062</accession>
<dbReference type="EMBL" id="FQUP01000001">
    <property type="protein sequence ID" value="SHF23342.1"/>
    <property type="molecule type" value="Genomic_DNA"/>
</dbReference>
<evidence type="ECO:0000313" key="7">
    <source>
        <dbReference type="EMBL" id="SHF23342.1"/>
    </source>
</evidence>
<dbReference type="InterPro" id="IPR001296">
    <property type="entry name" value="Glyco_trans_1"/>
</dbReference>
<dbReference type="OrthoDB" id="9816424at2"/>
<comment type="similarity">
    <text evidence="1">Belongs to the glycosyltransferase group 1 family. Glycosyltransferase 4 subfamily.</text>
</comment>
<dbReference type="GO" id="GO:0008168">
    <property type="term" value="F:methyltransferase activity"/>
    <property type="evidence" value="ECO:0007669"/>
    <property type="project" value="UniProtKB-KW"/>
</dbReference>
<dbReference type="CDD" id="cd02440">
    <property type="entry name" value="AdoMet_MTases"/>
    <property type="match status" value="1"/>
</dbReference>
<sequence>MNKNNVWLGEYYRFNATLNLWHRGKELHSHVTDGDDADDRVARIMHESFDRSSLSLELQKADPDGPVSEDFSARRANLLRPLRHLLQGDILEIGAGSGSLTRYLGETGASVVAVEKRRRRAAAAAARCADLPNVSVVADDFASLPKGQQFDVVTLIDLIGSTRLFFGAEEADPVAALMARARSFLRPGGIFIIAVENQLGLKYLSGSAENPIDDLLPTDGLATFGRAELSLRLAKHGLPSQQWWFPLPDRKLPVSLLSDRLLRHDVDLSALIAAAVRADPQGRRPVALSHGHAWKLAFRNGLWPDLTDSFLVVSSDAELPEHEVLAVHYGAPRPPAFAKELRFVWRDGALMVERRHLAPKAAATVSAAISLHAADEPFEAAPSWHAELAALLSRPGWTLDDWTGWARRWFDALLSEAGLTESPLPDANTTISGSLIDAIPRNLVAEDGATPRFFNQEWRMAEPIEIGHLVYRSLFDSLDALFDCAEPAKGVSLSKLALFQHFARSLGWQLMADDIRRYARLEGKIQAEIGEGNERPLSSLHDPIPVDIGLRQLPISAAHHLRQEIANARLKAERLADVLKTREQERQLVLRRVEEIEQELWREKQATREARREITTMAAAGDHLAWQLRRAYSKPWNPMRQGLQRFGLRMILLLKPLLPKRNLRSFQNSLQKRKPARFQLEWEMARLQAPLLAGPDQNRAEDERDIALIESSGLFDTSFYAGTANAHAMGMSPIAHYVRHGEASGLAPSAAFDPTFYTRLYPDVAERRLSHYILFGRNEGRSAGPATSRMSFPAGLVNPSRPTVVVMVHEASRTGAPILAWNIVRAIQNRYNAVVVLQRPGALLTAFQQVADVTVELPDSFQPYEAEYDELAKELIRHYRPEYVIANSVETRGVVPEFERNGVPVVALVHEFSSYYRPVGRLSALFEHASQIVFPAQVVADAALSDHGKILPRRYAILPQGSSELPEGGTGAPAPNPQILKRPNLPEHGDVSALPPRDGTLFIVGMGMISMRKGVDSFIAAAADVARRRPDLKVKFAWAGEAYTYDQPYVDFIEAQVERSGLGDRFSFLGAFSDMEPLYARTDVMVLSSRLDPLPNVSIDCALQGIPVLCFENASGMAEILLKRPDTRQLVVPYLDSGALADRLIDLATDDELRKTLSAAMREIGESTFDMQGYVRALDQLAQHSLRMHRQARLDFETIEAAGIFNSTLYQTGALVQLGEKEALRNYLRASRNAVPRGEPLSGHFVRRPVEGFHPLIYAAENADYREDTGEDPLAHYLRSGAPNGPWRHKVITPQADTARAASRLKVAVHGHFHYPELLPEFVERLSRSRTRCDLLITTTSDERQDELERSLATLDVTGTVIVVPNQGRDIGPFLSAFPREKIFSYDLIGHFHGKRSLHSATSMGEVWRTFLWEHLVGGEFPMMDEIARAFESDPQLGLVFAEDPYLWDWNDNRGIAEDIAARMGIKLRNHFDFPIGTMFWARPAALAPLFDLGLKWDDYPLEPVPIDGTLLHVLERMLPFATKKAGYDYATTYVREYRR</sequence>
<dbReference type="GO" id="GO:0032259">
    <property type="term" value="P:methylation"/>
    <property type="evidence" value="ECO:0007669"/>
    <property type="project" value="UniProtKB-KW"/>
</dbReference>
<dbReference type="InterPro" id="IPR007739">
    <property type="entry name" value="RgpF"/>
</dbReference>
<feature type="coiled-coil region" evidence="4">
    <location>
        <begin position="558"/>
        <end position="613"/>
    </location>
</feature>
<dbReference type="STRING" id="1122133.SAMN02745157_1964"/>
<dbReference type="PANTHER" id="PTHR12526">
    <property type="entry name" value="GLYCOSYLTRANSFERASE"/>
    <property type="match status" value="1"/>
</dbReference>
<dbReference type="SUPFAM" id="SSF53335">
    <property type="entry name" value="S-adenosyl-L-methionine-dependent methyltransferases"/>
    <property type="match status" value="1"/>
</dbReference>
<evidence type="ECO:0000256" key="4">
    <source>
        <dbReference type="SAM" id="Coils"/>
    </source>
</evidence>
<dbReference type="CDD" id="cd03801">
    <property type="entry name" value="GT4_PimA-like"/>
    <property type="match status" value="1"/>
</dbReference>
<feature type="domain" description="Glycosyl transferase family 1" evidence="5">
    <location>
        <begin position="997"/>
        <end position="1162"/>
    </location>
</feature>
<keyword evidence="8" id="KW-1185">Reference proteome</keyword>
<evidence type="ECO:0000256" key="3">
    <source>
        <dbReference type="ARBA" id="ARBA00022679"/>
    </source>
</evidence>
<dbReference type="Gene3D" id="3.40.50.150">
    <property type="entry name" value="Vaccinia Virus protein VP39"/>
    <property type="match status" value="1"/>
</dbReference>
<dbReference type="SUPFAM" id="SSF53756">
    <property type="entry name" value="UDP-Glycosyltransferase/glycogen phosphorylase"/>
    <property type="match status" value="1"/>
</dbReference>
<keyword evidence="2" id="KW-0328">Glycosyltransferase</keyword>
<keyword evidence="3 7" id="KW-0808">Transferase</keyword>
<dbReference type="Pfam" id="PF05045">
    <property type="entry name" value="RgpF"/>
    <property type="match status" value="1"/>
</dbReference>
<evidence type="ECO:0000259" key="5">
    <source>
        <dbReference type="Pfam" id="PF00534"/>
    </source>
</evidence>
<dbReference type="Pfam" id="PF00534">
    <property type="entry name" value="Glycos_transf_1"/>
    <property type="match status" value="1"/>
</dbReference>
<dbReference type="Pfam" id="PF08242">
    <property type="entry name" value="Methyltransf_12"/>
    <property type="match status" value="1"/>
</dbReference>
<name>A0A1M5A062_9HYPH</name>
<dbReference type="PANTHER" id="PTHR12526:SF640">
    <property type="entry name" value="COLANIC ACID BIOSYNTHESIS GLYCOSYLTRANSFERASE WCAL-RELATED"/>
    <property type="match status" value="1"/>
</dbReference>
<keyword evidence="7" id="KW-0489">Methyltransferase</keyword>
<keyword evidence="4" id="KW-0175">Coiled coil</keyword>